<name>A0ABR0IMC7_9PEZI</name>
<protein>
    <submittedName>
        <fullName evidence="1">Uncharacterized protein</fullName>
    </submittedName>
</protein>
<dbReference type="EMBL" id="JAFFHC010000001">
    <property type="protein sequence ID" value="KAK4681289.1"/>
    <property type="molecule type" value="Genomic_DNA"/>
</dbReference>
<accession>A0ABR0IMC7</accession>
<dbReference type="RefSeq" id="XP_062804759.1">
    <property type="nucleotide sequence ID" value="XM_062939820.1"/>
</dbReference>
<reference evidence="1 2" key="1">
    <citation type="journal article" date="2023" name="bioRxiv">
        <title>High-quality genome assemblies of four members of thePodospora anserinaspecies complex.</title>
        <authorList>
            <person name="Ament-Velasquez S.L."/>
            <person name="Vogan A.A."/>
            <person name="Wallerman O."/>
            <person name="Hartmann F."/>
            <person name="Gautier V."/>
            <person name="Silar P."/>
            <person name="Giraud T."/>
            <person name="Johannesson H."/>
        </authorList>
    </citation>
    <scope>NUCLEOTIDE SEQUENCE [LARGE SCALE GENOMIC DNA]</scope>
    <source>
        <strain evidence="1 2">CBS 124.78</strain>
    </source>
</reference>
<organism evidence="1 2">
    <name type="scientific">Podospora pseudoanserina</name>
    <dbReference type="NCBI Taxonomy" id="2609844"/>
    <lineage>
        <taxon>Eukaryota</taxon>
        <taxon>Fungi</taxon>
        <taxon>Dikarya</taxon>
        <taxon>Ascomycota</taxon>
        <taxon>Pezizomycotina</taxon>
        <taxon>Sordariomycetes</taxon>
        <taxon>Sordariomycetidae</taxon>
        <taxon>Sordariales</taxon>
        <taxon>Podosporaceae</taxon>
        <taxon>Podospora</taxon>
    </lineage>
</organism>
<gene>
    <name evidence="1" type="ORF">QC764_0007480</name>
</gene>
<evidence type="ECO:0000313" key="2">
    <source>
        <dbReference type="Proteomes" id="UP001323617"/>
    </source>
</evidence>
<sequence>MAQSWVFAGDLSALNAIMHADVLPASVSTFTETVISRYLPSGYMEHDKINYNLGLSPPLHHLGHSAR</sequence>
<comment type="caution">
    <text evidence="1">The sequence shown here is derived from an EMBL/GenBank/DDBJ whole genome shotgun (WGS) entry which is preliminary data.</text>
</comment>
<dbReference type="GeneID" id="87960279"/>
<keyword evidence="2" id="KW-1185">Reference proteome</keyword>
<dbReference type="Proteomes" id="UP001323617">
    <property type="component" value="Unassembled WGS sequence"/>
</dbReference>
<proteinExistence type="predicted"/>
<evidence type="ECO:0000313" key="1">
    <source>
        <dbReference type="EMBL" id="KAK4681289.1"/>
    </source>
</evidence>